<evidence type="ECO:0000313" key="8">
    <source>
        <dbReference type="EMBL" id="PRQ76375.1"/>
    </source>
</evidence>
<evidence type="ECO:0000256" key="3">
    <source>
        <dbReference type="ARBA" id="ARBA00011486"/>
    </source>
</evidence>
<comment type="similarity">
    <text evidence="2">Belongs to the ODC antizyme family.</text>
</comment>
<dbReference type="OrthoDB" id="5959761at2759"/>
<dbReference type="GO" id="GO:0045732">
    <property type="term" value="P:positive regulation of protein catabolic process"/>
    <property type="evidence" value="ECO:0007669"/>
    <property type="project" value="TreeGrafter"/>
</dbReference>
<dbReference type="PANTHER" id="PTHR10279:SF10">
    <property type="entry name" value="ORNITHINE DECARBOXYLASE ANTIZYME"/>
    <property type="match status" value="1"/>
</dbReference>
<sequence length="363" mass="37771">MYSLGLAARRRSTLSKLRDAKGNVAEDIASSPSVDSRSHTPSPSHLHLSLLLDGSLPRSPVGHPHSPTPHAHTPAGGQLAMDPSNNKKPSNLCCGAGNGVAPTATFKTRSDGGPDTAIKSRSPGAAVTPQGLQVRVRDDLQLSSVSLSSVLRSSAPFIPIDDSTPPPAYSTIFPPSPPLSAASTSPSDSLLLTRYATAANTKSVAAPALLSSPASELSFSPLDVTLGSAPTLDGGPSSSLLDAIFPTHASIHDLPSFDVKVDDLLGSGWSGCILDNPLTGTRTLYVGGGRYEDVELRDSVVDVIDRAEEEYGCQSVVLALRKDGAEDLGALVHQLLYIGCTVVSNHDETGVPNDEYLLLGMEI</sequence>
<dbReference type="InterPro" id="IPR016181">
    <property type="entry name" value="Acyl_CoA_acyltransferase"/>
</dbReference>
<evidence type="ECO:0000256" key="5">
    <source>
        <dbReference type="ARBA" id="ARBA00022758"/>
    </source>
</evidence>
<dbReference type="GO" id="GO:0005737">
    <property type="term" value="C:cytoplasm"/>
    <property type="evidence" value="ECO:0007669"/>
    <property type="project" value="TreeGrafter"/>
</dbReference>
<feature type="compositionally biased region" description="Pro residues" evidence="6">
    <location>
        <begin position="164"/>
        <end position="178"/>
    </location>
</feature>
<dbReference type="EMBL" id="LCTV02000003">
    <property type="protein sequence ID" value="PRQ76375.1"/>
    <property type="molecule type" value="Genomic_DNA"/>
</dbReference>
<name>A0A0K3C954_RHOTO</name>
<reference evidence="7 9" key="1">
    <citation type="submission" date="2015-07" db="EMBL/GenBank/DDBJ databases">
        <authorList>
            <person name="Cajimat M.N.B."/>
            <person name="Milazzo M.L."/>
            <person name="Fulhorst C.F."/>
        </authorList>
    </citation>
    <scope>NUCLEOTIDE SEQUENCE [LARGE SCALE GENOMIC DNA]</scope>
    <source>
        <strain evidence="7">Single colony</strain>
    </source>
</reference>
<feature type="compositionally biased region" description="Low complexity" evidence="6">
    <location>
        <begin position="39"/>
        <end position="75"/>
    </location>
</feature>
<gene>
    <name evidence="7" type="primary">FGENESH: predicted gene_3.571</name>
    <name evidence="8" type="ORF">AAT19DRAFT_13397</name>
    <name evidence="7" type="ORF">BN2166_0021200</name>
</gene>
<feature type="region of interest" description="Disordered" evidence="6">
    <location>
        <begin position="23"/>
        <end position="132"/>
    </location>
</feature>
<keyword evidence="9" id="KW-1185">Reference proteome</keyword>
<evidence type="ECO:0000313" key="7">
    <source>
        <dbReference type="EMBL" id="CTR06259.1"/>
    </source>
</evidence>
<evidence type="ECO:0000256" key="1">
    <source>
        <dbReference type="ARBA" id="ARBA00002307"/>
    </source>
</evidence>
<comment type="subunit">
    <text evidence="3">Interacts with ODC and thereby sterically blocks ODC homodimerization.</text>
</comment>
<keyword evidence="5" id="KW-0688">Ribosomal frameshifting</keyword>
<evidence type="ECO:0000256" key="2">
    <source>
        <dbReference type="ARBA" id="ARBA00008796"/>
    </source>
</evidence>
<dbReference type="InterPro" id="IPR002993">
    <property type="entry name" value="ODC_AZ"/>
</dbReference>
<evidence type="ECO:0000256" key="4">
    <source>
        <dbReference type="ARBA" id="ARBA00017712"/>
    </source>
</evidence>
<evidence type="ECO:0000313" key="9">
    <source>
        <dbReference type="Proteomes" id="UP000199069"/>
    </source>
</evidence>
<dbReference type="Pfam" id="PF02100">
    <property type="entry name" value="ODC_AZ"/>
    <property type="match status" value="1"/>
</dbReference>
<dbReference type="EMBL" id="CWKI01000003">
    <property type="protein sequence ID" value="CTR06259.1"/>
    <property type="molecule type" value="Genomic_DNA"/>
</dbReference>
<dbReference type="PANTHER" id="PTHR10279">
    <property type="entry name" value="ORNITHINE DECARBOXYLASE ANTIZYME"/>
    <property type="match status" value="1"/>
</dbReference>
<comment type="function">
    <text evidence="1">Ornithine decarboxylase (ODC) antizyme protein that negatively regulates ODC activity and intracellular polyamine biosynthesis in response to increased intracellular polyamine levels. Binds to ODC monomers, inhibiting the assembly of the functional ODC homodimer, and targets the monomers for ubiquitin-independent proteolytic destruction by the 26S proteasome.</text>
</comment>
<proteinExistence type="inferred from homology"/>
<dbReference type="GO" id="GO:0075523">
    <property type="term" value="P:viral translational frameshifting"/>
    <property type="evidence" value="ECO:0007669"/>
    <property type="project" value="UniProtKB-KW"/>
</dbReference>
<dbReference type="InterPro" id="IPR038581">
    <property type="entry name" value="ODC_AZ_sf"/>
</dbReference>
<dbReference type="GO" id="GO:0005634">
    <property type="term" value="C:nucleus"/>
    <property type="evidence" value="ECO:0007669"/>
    <property type="project" value="TreeGrafter"/>
</dbReference>
<organism evidence="7 9">
    <name type="scientific">Rhodotorula toruloides</name>
    <name type="common">Yeast</name>
    <name type="synonym">Rhodosporidium toruloides</name>
    <dbReference type="NCBI Taxonomy" id="5286"/>
    <lineage>
        <taxon>Eukaryota</taxon>
        <taxon>Fungi</taxon>
        <taxon>Dikarya</taxon>
        <taxon>Basidiomycota</taxon>
        <taxon>Pucciniomycotina</taxon>
        <taxon>Microbotryomycetes</taxon>
        <taxon>Sporidiobolales</taxon>
        <taxon>Sporidiobolaceae</taxon>
        <taxon>Rhodotorula</taxon>
    </lineage>
</organism>
<evidence type="ECO:0000256" key="6">
    <source>
        <dbReference type="SAM" id="MobiDB-lite"/>
    </source>
</evidence>
<dbReference type="Gene3D" id="3.40.630.60">
    <property type="match status" value="1"/>
</dbReference>
<dbReference type="Proteomes" id="UP000199069">
    <property type="component" value="Unassembled WGS sequence"/>
</dbReference>
<dbReference type="STRING" id="5286.A0A0K3C954"/>
<dbReference type="Proteomes" id="UP000239560">
    <property type="component" value="Unassembled WGS sequence"/>
</dbReference>
<dbReference type="SUPFAM" id="SSF55729">
    <property type="entry name" value="Acyl-CoA N-acyltransferases (Nat)"/>
    <property type="match status" value="1"/>
</dbReference>
<evidence type="ECO:0000313" key="10">
    <source>
        <dbReference type="Proteomes" id="UP000239560"/>
    </source>
</evidence>
<feature type="region of interest" description="Disordered" evidence="6">
    <location>
        <begin position="156"/>
        <end position="185"/>
    </location>
</feature>
<reference evidence="8 10" key="2">
    <citation type="journal article" date="2018" name="Elife">
        <title>Functional genomics of lipid metabolism in the oleaginous yeast Rhodosporidium toruloides.</title>
        <authorList>
            <person name="Coradetti S.T."/>
            <person name="Pinel D."/>
            <person name="Geiselman G."/>
            <person name="Ito M."/>
            <person name="Mondo S."/>
            <person name="Reilly M.C."/>
            <person name="Cheng Y.F."/>
            <person name="Bauer S."/>
            <person name="Grigoriev I."/>
            <person name="Gladden J.M."/>
            <person name="Simmons B.A."/>
            <person name="Brem R."/>
            <person name="Arkin A.P."/>
            <person name="Skerker J.M."/>
        </authorList>
    </citation>
    <scope>NUCLEOTIDE SEQUENCE [LARGE SCALE GENOMIC DNA]</scope>
    <source>
        <strain evidence="8 10">NBRC 0880</strain>
    </source>
</reference>
<dbReference type="AlphaFoldDB" id="A0A0K3C954"/>
<accession>A0A0K3C954</accession>
<protein>
    <recommendedName>
        <fullName evidence="4">Ornithine decarboxylase antizyme</fullName>
    </recommendedName>
</protein>
<dbReference type="GO" id="GO:0008073">
    <property type="term" value="F:ornithine decarboxylase inhibitor activity"/>
    <property type="evidence" value="ECO:0007669"/>
    <property type="project" value="InterPro"/>
</dbReference>